<dbReference type="SUPFAM" id="SSF53474">
    <property type="entry name" value="alpha/beta-Hydrolases"/>
    <property type="match status" value="1"/>
</dbReference>
<evidence type="ECO:0000313" key="2">
    <source>
        <dbReference type="Proteomes" id="UP000283530"/>
    </source>
</evidence>
<reference evidence="1 2" key="1">
    <citation type="journal article" date="2019" name="Nat. Plants">
        <title>Stout camphor tree genome fills gaps in understanding of flowering plant genome evolution.</title>
        <authorList>
            <person name="Chaw S.M."/>
            <person name="Liu Y.C."/>
            <person name="Wu Y.W."/>
            <person name="Wang H.Y."/>
            <person name="Lin C.I."/>
            <person name="Wu C.S."/>
            <person name="Ke H.M."/>
            <person name="Chang L.Y."/>
            <person name="Hsu C.Y."/>
            <person name="Yang H.T."/>
            <person name="Sudianto E."/>
            <person name="Hsu M.H."/>
            <person name="Wu K.P."/>
            <person name="Wang L.N."/>
            <person name="Leebens-Mack J.H."/>
            <person name="Tsai I.J."/>
        </authorList>
    </citation>
    <scope>NUCLEOTIDE SEQUENCE [LARGE SCALE GENOMIC DNA]</scope>
    <source>
        <strain evidence="2">cv. Chaw 1501</strain>
        <tissue evidence="1">Young leaves</tissue>
    </source>
</reference>
<comment type="caution">
    <text evidence="1">The sequence shown here is derived from an EMBL/GenBank/DDBJ whole genome shotgun (WGS) entry which is preliminary data.</text>
</comment>
<name>A0A3S3QPY1_9MAGN</name>
<evidence type="ECO:0000313" key="1">
    <source>
        <dbReference type="EMBL" id="RWR88555.1"/>
    </source>
</evidence>
<proteinExistence type="predicted"/>
<gene>
    <name evidence="1" type="ORF">CKAN_01757900</name>
</gene>
<sequence>MVVALDELIQSIELWLRLIKKEQSYVNPNLDPVLLVPGIGGSIMNAVNDEDGSEERVWVRILGADHEFRTKLWSRFDPSTGHTSSLDPKTRIVVPEDRYGLYAIDNLDPDLIIGQECVCYYHDMIEEMIQWGYQEGKTLFGFGYDFRQSNRLQETLDRFSAKLESVCNASGGKKINIITHSMGGLLVKCFMCLHADIFEKYVKNWIAIAAPFQGAPGYITSSLLNGMSFVEGWEQNFFISKWSMQQLLVECPSIYELMGHPDYDWDTTPLLQIWREKHDSSGNACSILESYEPGESISILEEALSNNKVNYNGEDMLFPFNLEILKWADETRKIFSSAEVPSTVKFYNIYGVNNSTPHSVCYGCEQQPVSDLQQLLSLEAKYIYVDGDGTVPVESAKADWLHAEARVGVPGDHRGIVCDPHVFRLLKHWLKAGEPDPFYNPLNDYVILPTAFDIETHRDRGLTVNALNEDWEIISGDTDEQGKAAAAEQTALVGSVSVAHVKKDQPYAETHATIVVRPRSEGKQHVELRAVSVTTSG</sequence>
<dbReference type="InterPro" id="IPR029058">
    <property type="entry name" value="AB_hydrolase_fold"/>
</dbReference>
<organism evidence="1 2">
    <name type="scientific">Cinnamomum micranthum f. kanehirae</name>
    <dbReference type="NCBI Taxonomy" id="337451"/>
    <lineage>
        <taxon>Eukaryota</taxon>
        <taxon>Viridiplantae</taxon>
        <taxon>Streptophyta</taxon>
        <taxon>Embryophyta</taxon>
        <taxon>Tracheophyta</taxon>
        <taxon>Spermatophyta</taxon>
        <taxon>Magnoliopsida</taxon>
        <taxon>Magnoliidae</taxon>
        <taxon>Laurales</taxon>
        <taxon>Lauraceae</taxon>
        <taxon>Cinnamomum</taxon>
    </lineage>
</organism>
<dbReference type="GO" id="GO:0008374">
    <property type="term" value="F:O-acyltransferase activity"/>
    <property type="evidence" value="ECO:0007669"/>
    <property type="project" value="InterPro"/>
</dbReference>
<dbReference type="InterPro" id="IPR003386">
    <property type="entry name" value="LACT/PDAT_acylTrfase"/>
</dbReference>
<keyword evidence="2" id="KW-1185">Reference proteome</keyword>
<dbReference type="PANTHER" id="PTHR11440">
    <property type="entry name" value="LECITHIN-CHOLESTEROL ACYLTRANSFERASE-RELATED"/>
    <property type="match status" value="1"/>
</dbReference>
<dbReference type="Pfam" id="PF02450">
    <property type="entry name" value="LCAT"/>
    <property type="match status" value="1"/>
</dbReference>
<dbReference type="Proteomes" id="UP000283530">
    <property type="component" value="Unassembled WGS sequence"/>
</dbReference>
<keyword evidence="1" id="KW-0012">Acyltransferase</keyword>
<dbReference type="EMBL" id="QPKB01000007">
    <property type="protein sequence ID" value="RWR88555.1"/>
    <property type="molecule type" value="Genomic_DNA"/>
</dbReference>
<dbReference type="OrthoDB" id="190846at2759"/>
<keyword evidence="1" id="KW-0808">Transferase</keyword>
<dbReference type="AlphaFoldDB" id="A0A3S3QPY1"/>
<protein>
    <submittedName>
        <fullName evidence="1">Lecithin-cholesterol acyltransferase-like protein 4</fullName>
    </submittedName>
</protein>
<dbReference type="GO" id="GO:0006629">
    <property type="term" value="P:lipid metabolic process"/>
    <property type="evidence" value="ECO:0007669"/>
    <property type="project" value="InterPro"/>
</dbReference>
<dbReference type="STRING" id="337451.A0A3S3QPY1"/>
<dbReference type="Gene3D" id="3.40.50.1820">
    <property type="entry name" value="alpha/beta hydrolase"/>
    <property type="match status" value="1"/>
</dbReference>
<accession>A0A3S3QPY1</accession>